<protein>
    <submittedName>
        <fullName evidence="2">Uncharacterized protein</fullName>
    </submittedName>
</protein>
<proteinExistence type="predicted"/>
<gene>
    <name evidence="2" type="ORF">LCGC14_2637700</name>
</gene>
<reference evidence="2" key="1">
    <citation type="journal article" date="2015" name="Nature">
        <title>Complex archaea that bridge the gap between prokaryotes and eukaryotes.</title>
        <authorList>
            <person name="Spang A."/>
            <person name="Saw J.H."/>
            <person name="Jorgensen S.L."/>
            <person name="Zaremba-Niedzwiedzka K."/>
            <person name="Martijn J."/>
            <person name="Lind A.E."/>
            <person name="van Eijk R."/>
            <person name="Schleper C."/>
            <person name="Guy L."/>
            <person name="Ettema T.J."/>
        </authorList>
    </citation>
    <scope>NUCLEOTIDE SEQUENCE</scope>
</reference>
<keyword evidence="1" id="KW-0472">Membrane</keyword>
<keyword evidence="1" id="KW-1133">Transmembrane helix</keyword>
<feature type="transmembrane region" description="Helical" evidence="1">
    <location>
        <begin position="145"/>
        <end position="167"/>
    </location>
</feature>
<organism evidence="2">
    <name type="scientific">marine sediment metagenome</name>
    <dbReference type="NCBI Taxonomy" id="412755"/>
    <lineage>
        <taxon>unclassified sequences</taxon>
        <taxon>metagenomes</taxon>
        <taxon>ecological metagenomes</taxon>
    </lineage>
</organism>
<evidence type="ECO:0000256" key="1">
    <source>
        <dbReference type="SAM" id="Phobius"/>
    </source>
</evidence>
<feature type="transmembrane region" description="Helical" evidence="1">
    <location>
        <begin position="85"/>
        <end position="108"/>
    </location>
</feature>
<evidence type="ECO:0000313" key="2">
    <source>
        <dbReference type="EMBL" id="KKK98943.1"/>
    </source>
</evidence>
<sequence>MTIDGALDWINAKGEEFARAGRRIHDGMHRAAVYAGSRPAGSEARAEARKTVERWGALLRAHQTALNRWEAVASKIPGLDGSLGIIPVIPIALAGTVIAIAVSMALLLRKLTAEERALKLLEQGRITPAEAIELAQNLEGGRMGFGLGSFGAVPVLLAAGAVAFFLMRR</sequence>
<name>A0A0F8ZYL9_9ZZZZ</name>
<accession>A0A0F8ZYL9</accession>
<comment type="caution">
    <text evidence="2">The sequence shown here is derived from an EMBL/GenBank/DDBJ whole genome shotgun (WGS) entry which is preliminary data.</text>
</comment>
<dbReference type="AlphaFoldDB" id="A0A0F8ZYL9"/>
<keyword evidence="1" id="KW-0812">Transmembrane</keyword>
<dbReference type="EMBL" id="LAZR01045404">
    <property type="protein sequence ID" value="KKK98943.1"/>
    <property type="molecule type" value="Genomic_DNA"/>
</dbReference>